<evidence type="ECO:0000256" key="1">
    <source>
        <dbReference type="SAM" id="MobiDB-lite"/>
    </source>
</evidence>
<dbReference type="KEGG" id="tbi:Tbis_1529"/>
<dbReference type="Pfam" id="PF09707">
    <property type="entry name" value="Cas_Cas2CT1978"/>
    <property type="match status" value="1"/>
</dbReference>
<feature type="region of interest" description="Disordered" evidence="1">
    <location>
        <begin position="89"/>
        <end position="116"/>
    </location>
</feature>
<dbReference type="NCBIfam" id="TIGR01873">
    <property type="entry name" value="cas_CT1978"/>
    <property type="match status" value="1"/>
</dbReference>
<dbReference type="Gene3D" id="3.30.70.240">
    <property type="match status" value="1"/>
</dbReference>
<gene>
    <name evidence="2" type="ordered locus">Tbis_1529</name>
</gene>
<dbReference type="CDD" id="cd09755">
    <property type="entry name" value="Cas2_I-E"/>
    <property type="match status" value="1"/>
</dbReference>
<dbReference type="EMBL" id="CP001874">
    <property type="protein sequence ID" value="ADG88245.1"/>
    <property type="molecule type" value="Genomic_DNA"/>
</dbReference>
<name>D6YAM8_THEBD</name>
<proteinExistence type="predicted"/>
<reference evidence="2 3" key="1">
    <citation type="submission" date="2010-01" db="EMBL/GenBank/DDBJ databases">
        <title>The complete genome of Thermobispora bispora DSM 43833.</title>
        <authorList>
            <consortium name="US DOE Joint Genome Institute (JGI-PGF)"/>
            <person name="Lucas S."/>
            <person name="Copeland A."/>
            <person name="Lapidus A."/>
            <person name="Glavina del Rio T."/>
            <person name="Dalin E."/>
            <person name="Tice H."/>
            <person name="Bruce D."/>
            <person name="Goodwin L."/>
            <person name="Pitluck S."/>
            <person name="Kyrpides N."/>
            <person name="Mavromatis K."/>
            <person name="Ivanova N."/>
            <person name="Mikhailova N."/>
            <person name="Chertkov O."/>
            <person name="Brettin T."/>
            <person name="Detter J.C."/>
            <person name="Han C."/>
            <person name="Larimer F."/>
            <person name="Land M."/>
            <person name="Hauser L."/>
            <person name="Markowitz V."/>
            <person name="Cheng J.-F."/>
            <person name="Hugenholtz P."/>
            <person name="Woyke T."/>
            <person name="Wu D."/>
            <person name="Jando M."/>
            <person name="Schneider S."/>
            <person name="Klenk H.-P."/>
            <person name="Eisen J.A."/>
        </authorList>
    </citation>
    <scope>NUCLEOTIDE SEQUENCE [LARGE SCALE GENOMIC DNA]</scope>
    <source>
        <strain evidence="3">ATCC 19993 / DSM 43833 / CBS 139.67 / JCM 10125 / KCTC 9307 / NBRC 14880 / R51</strain>
    </source>
</reference>
<protein>
    <submittedName>
        <fullName evidence="2">CRISPR-associated protein Cas2</fullName>
    </submittedName>
</protein>
<dbReference type="Proteomes" id="UP000006640">
    <property type="component" value="Chromosome"/>
</dbReference>
<evidence type="ECO:0000313" key="3">
    <source>
        <dbReference type="Proteomes" id="UP000006640"/>
    </source>
</evidence>
<keyword evidence="3" id="KW-1185">Reference proteome</keyword>
<dbReference type="STRING" id="469371.Tbis_1529"/>
<evidence type="ECO:0000313" key="2">
    <source>
        <dbReference type="EMBL" id="ADG88245.1"/>
    </source>
</evidence>
<feature type="compositionally biased region" description="Basic residues" evidence="1">
    <location>
        <begin position="107"/>
        <end position="116"/>
    </location>
</feature>
<dbReference type="InterPro" id="IPR010152">
    <property type="entry name" value="CRISPR-assoc_prot_Cas2_sub"/>
</dbReference>
<dbReference type="AlphaFoldDB" id="D6YAM8"/>
<dbReference type="eggNOG" id="COG0847">
    <property type="taxonomic scope" value="Bacteria"/>
</dbReference>
<dbReference type="HOGENOM" id="CLU_151313_0_1_11"/>
<sequence>MTVLILTRCPAGLRGFVTRWLIEISPGVFIGGPSARIREALWREVCRYANTGRALLAYTTDNEQGFTFKTHDHKWQPVDHDGLILIRRPKEQPAVSATPPPSGWSKAARRHRYGRR</sequence>
<dbReference type="OrthoDB" id="8527479at2"/>
<accession>D6YAM8</accession>
<organism evidence="2 3">
    <name type="scientific">Thermobispora bispora (strain ATCC 19993 / DSM 43833 / CBS 139.67 / JCM 10125 / KCTC 9307 / NBRC 14880 / R51)</name>
    <dbReference type="NCBI Taxonomy" id="469371"/>
    <lineage>
        <taxon>Bacteria</taxon>
        <taxon>Bacillati</taxon>
        <taxon>Actinomycetota</taxon>
        <taxon>Actinomycetes</taxon>
        <taxon>Streptosporangiales</taxon>
        <taxon>Streptosporangiaceae</taxon>
        <taxon>Thermobispora</taxon>
    </lineage>
</organism>
<dbReference type="RefSeq" id="WP_013131778.1">
    <property type="nucleotide sequence ID" value="NC_014165.1"/>
</dbReference>